<organism evidence="1 2">
    <name type="scientific">Nibribacter ruber</name>
    <dbReference type="NCBI Taxonomy" id="2698458"/>
    <lineage>
        <taxon>Bacteria</taxon>
        <taxon>Pseudomonadati</taxon>
        <taxon>Bacteroidota</taxon>
        <taxon>Cytophagia</taxon>
        <taxon>Cytophagales</taxon>
        <taxon>Hymenobacteraceae</taxon>
        <taxon>Nibribacter</taxon>
    </lineage>
</organism>
<evidence type="ECO:0000313" key="2">
    <source>
        <dbReference type="Proteomes" id="UP000464214"/>
    </source>
</evidence>
<dbReference type="Proteomes" id="UP000464214">
    <property type="component" value="Chromosome"/>
</dbReference>
<reference evidence="1 2" key="1">
    <citation type="submission" date="2020-01" db="EMBL/GenBank/DDBJ databases">
        <authorList>
            <person name="Kim M."/>
        </authorList>
    </citation>
    <scope>NUCLEOTIDE SEQUENCE [LARGE SCALE GENOMIC DNA]</scope>
    <source>
        <strain evidence="1 2">BT10</strain>
    </source>
</reference>
<gene>
    <name evidence="1" type="ORF">GU926_08390</name>
</gene>
<evidence type="ECO:0000313" key="1">
    <source>
        <dbReference type="EMBL" id="QHL87455.1"/>
    </source>
</evidence>
<dbReference type="AlphaFoldDB" id="A0A6P1NZA0"/>
<accession>A0A6P1NZA0</accession>
<name>A0A6P1NZA0_9BACT</name>
<sequence length="99" mass="11245">METEVDSRILSFMDKGALRYDVFDTASSDSSLNLQTLSDDFFPLDYIEKSEKHFSYYYSLRASGGLVVLRITIKDGVMKALLAPHSHFSELKPQVKFNA</sequence>
<proteinExistence type="predicted"/>
<protein>
    <submittedName>
        <fullName evidence="1">Uncharacterized protein</fullName>
    </submittedName>
</protein>
<keyword evidence="2" id="KW-1185">Reference proteome</keyword>
<dbReference type="KEGG" id="nib:GU926_08390"/>
<dbReference type="EMBL" id="CP047897">
    <property type="protein sequence ID" value="QHL87455.1"/>
    <property type="molecule type" value="Genomic_DNA"/>
</dbReference>
<dbReference type="RefSeq" id="WP_160690871.1">
    <property type="nucleotide sequence ID" value="NZ_CP047897.1"/>
</dbReference>